<feature type="domain" description="SUI1" evidence="4">
    <location>
        <begin position="28"/>
        <end position="98"/>
    </location>
</feature>
<dbReference type="PANTHER" id="PTHR10388">
    <property type="entry name" value="EUKARYOTIC TRANSLATION INITIATION FACTOR SUI1"/>
    <property type="match status" value="1"/>
</dbReference>
<gene>
    <name evidence="5" type="ORF">KFE25_006246</name>
</gene>
<evidence type="ECO:0000259" key="4">
    <source>
        <dbReference type="PROSITE" id="PS50296"/>
    </source>
</evidence>
<evidence type="ECO:0000256" key="2">
    <source>
        <dbReference type="ARBA" id="ARBA00022917"/>
    </source>
</evidence>
<dbReference type="OMA" id="VENHIHI"/>
<comment type="caution">
    <text evidence="5">The sequence shown here is derived from an EMBL/GenBank/DDBJ whole genome shotgun (WGS) entry which is preliminary data.</text>
</comment>
<dbReference type="Pfam" id="PF01253">
    <property type="entry name" value="SUI1"/>
    <property type="match status" value="1"/>
</dbReference>
<name>A0A8J6CG58_DIALT</name>
<evidence type="ECO:0000256" key="3">
    <source>
        <dbReference type="SAM" id="MobiDB-lite"/>
    </source>
</evidence>
<comment type="similarity">
    <text evidence="1">Belongs to the SUI1 family.</text>
</comment>
<dbReference type="GO" id="GO:0003743">
    <property type="term" value="F:translation initiation factor activity"/>
    <property type="evidence" value="ECO:0007669"/>
    <property type="project" value="InterPro"/>
</dbReference>
<dbReference type="InterPro" id="IPR036877">
    <property type="entry name" value="SUI1_dom_sf"/>
</dbReference>
<dbReference type="SUPFAM" id="SSF55159">
    <property type="entry name" value="eIF1-like"/>
    <property type="match status" value="1"/>
</dbReference>
<keyword evidence="6" id="KW-1185">Reference proteome</keyword>
<evidence type="ECO:0000313" key="6">
    <source>
        <dbReference type="Proteomes" id="UP000751190"/>
    </source>
</evidence>
<dbReference type="InterPro" id="IPR005874">
    <property type="entry name" value="SUI1_euk"/>
</dbReference>
<organism evidence="5 6">
    <name type="scientific">Diacronema lutheri</name>
    <name type="common">Unicellular marine alga</name>
    <name type="synonym">Monochrysis lutheri</name>
    <dbReference type="NCBI Taxonomy" id="2081491"/>
    <lineage>
        <taxon>Eukaryota</taxon>
        <taxon>Haptista</taxon>
        <taxon>Haptophyta</taxon>
        <taxon>Pavlovophyceae</taxon>
        <taxon>Pavlovales</taxon>
        <taxon>Pavlovaceae</taxon>
        <taxon>Diacronema</taxon>
    </lineage>
</organism>
<dbReference type="CDD" id="cd11566">
    <property type="entry name" value="eIF1_SUI1"/>
    <property type="match status" value="1"/>
</dbReference>
<dbReference type="PROSITE" id="PS50296">
    <property type="entry name" value="SUI1"/>
    <property type="match status" value="1"/>
</dbReference>
<dbReference type="Gene3D" id="3.30.780.10">
    <property type="entry name" value="SUI1-like domain"/>
    <property type="match status" value="1"/>
</dbReference>
<dbReference type="AlphaFoldDB" id="A0A8J6CG58"/>
<dbReference type="Proteomes" id="UP000751190">
    <property type="component" value="Unassembled WGS sequence"/>
</dbReference>
<evidence type="ECO:0000256" key="1">
    <source>
        <dbReference type="ARBA" id="ARBA00005422"/>
    </source>
</evidence>
<keyword evidence="2" id="KW-0648">Protein biosynthesis</keyword>
<proteinExistence type="inferred from homology"/>
<protein>
    <recommendedName>
        <fullName evidence="4">SUI1 domain-containing protein</fullName>
    </recommendedName>
</protein>
<sequence length="110" mass="12346">MNLENLAKPGGFDPFENAGDDDEQSADIHIRVQQRNGRKCITTVQGIDAALDLKKVLKVIKKEYCCNGNIIDDETMGQVLQFQGDQRVNIGKFLIENQLALKEKIKTHGF</sequence>
<dbReference type="EMBL" id="JAGTXO010000002">
    <property type="protein sequence ID" value="KAG8469791.1"/>
    <property type="molecule type" value="Genomic_DNA"/>
</dbReference>
<dbReference type="OrthoDB" id="10248435at2759"/>
<evidence type="ECO:0000313" key="5">
    <source>
        <dbReference type="EMBL" id="KAG8469791.1"/>
    </source>
</evidence>
<feature type="region of interest" description="Disordered" evidence="3">
    <location>
        <begin position="1"/>
        <end position="25"/>
    </location>
</feature>
<accession>A0A8J6CG58</accession>
<dbReference type="InterPro" id="IPR001950">
    <property type="entry name" value="SUI1"/>
</dbReference>
<reference evidence="5" key="1">
    <citation type="submission" date="2021-05" db="EMBL/GenBank/DDBJ databases">
        <title>The genome of the haptophyte Pavlova lutheri (Diacronema luteri, Pavlovales) - a model for lipid biosynthesis in eukaryotic algae.</title>
        <authorList>
            <person name="Hulatt C.J."/>
            <person name="Posewitz M.C."/>
        </authorList>
    </citation>
    <scope>NUCLEOTIDE SEQUENCE</scope>
    <source>
        <strain evidence="5">NIVA-4/92</strain>
    </source>
</reference>
<dbReference type="PIRSF" id="PIRSF004499">
    <property type="entry name" value="SUI1_euk"/>
    <property type="match status" value="1"/>
</dbReference>